<dbReference type="STRING" id="207340.APZ41_008750"/>
<evidence type="ECO:0000256" key="3">
    <source>
        <dbReference type="ARBA" id="ARBA00023015"/>
    </source>
</evidence>
<dbReference type="InterPro" id="IPR051446">
    <property type="entry name" value="HTH_trans_reg/aminotransferase"/>
</dbReference>
<dbReference type="InterPro" id="IPR015421">
    <property type="entry name" value="PyrdxlP-dep_Trfase_major"/>
</dbReference>
<dbReference type="RefSeq" id="WP_076970221.1">
    <property type="nucleotide sequence ID" value="NZ_CP147879.1"/>
</dbReference>
<dbReference type="InterPro" id="IPR004839">
    <property type="entry name" value="Aminotransferase_I/II_large"/>
</dbReference>
<sequence length="477" mass="50717">MPTNSRRKPEVLDMPLLLDGAGSQSGRLHAGLRAAILGGRLAPGLRLPSSRDLAAQLGLRRNAVVIAYEQLLSDGLAEARVGAGTFVAARVPRGPGAAAPAGAAIPLPGQAPFALGRTHADPALLRQFGRLVRRHLTAEAAHFGYGDPRGGEGLRSAIAEHLAATRGIACDPGRVLVTSGTQQALRLCAEVLLRPGDAVWMEDPGYPSARRILEACGARLVPVPVDRHGLDAGEGRRQAPSARLAYVTPSHQFPTGVTMSMERRLALLDWAREAGSWVVEDDYDSEFRYAGPPLTALAGIDARERVIYLGTFSKTLFPGLRTGFAVLPGELLERVAAARLVSDRFPPSLTGEALAELIRDGGFAAHVRRMRSRYRIARDLLAELLPRASGGLLRVTVPDQGLSLLALLPEDWPPGTAVRIRAAAGIEGWLLSETRLVRKGPDGFVLGFSGHSLPALRRAAERLGEAVRAWSPGAVAA</sequence>
<dbReference type="Pfam" id="PF00155">
    <property type="entry name" value="Aminotran_1_2"/>
    <property type="match status" value="1"/>
</dbReference>
<dbReference type="GO" id="GO:0003700">
    <property type="term" value="F:DNA-binding transcription factor activity"/>
    <property type="evidence" value="ECO:0007669"/>
    <property type="project" value="InterPro"/>
</dbReference>
<dbReference type="EMBL" id="LLWF02000021">
    <property type="protein sequence ID" value="ONH83605.1"/>
    <property type="molecule type" value="Genomic_DNA"/>
</dbReference>
<keyword evidence="4" id="KW-0238">DNA-binding</keyword>
<dbReference type="SUPFAM" id="SSF53383">
    <property type="entry name" value="PLP-dependent transferases"/>
    <property type="match status" value="1"/>
</dbReference>
<dbReference type="Gene3D" id="3.40.640.10">
    <property type="entry name" value="Type I PLP-dependent aspartate aminotransferase-like (Major domain)"/>
    <property type="match status" value="1"/>
</dbReference>
<reference evidence="7" key="1">
    <citation type="submission" date="2016-12" db="EMBL/GenBank/DDBJ databases">
        <title>Draft genome sequence of Roseomonas mucosa strain AU37, isolated from a peripheral intravenous catheter.</title>
        <authorList>
            <person name="Choudhury M.A."/>
            <person name="Sidjabat H.E."/>
            <person name="Wailan A.M."/>
            <person name="Zhang L."/>
            <person name="Marsh N.M."/>
            <person name="Rickard C.M."/>
            <person name="Davies M."/>
            <person name="Mcmillan D.J."/>
        </authorList>
    </citation>
    <scope>NUCLEOTIDE SEQUENCE [LARGE SCALE GENOMIC DNA]</scope>
    <source>
        <strain evidence="7">AU37</strain>
    </source>
</reference>
<keyword evidence="8" id="KW-1185">Reference proteome</keyword>
<dbReference type="PROSITE" id="PS50949">
    <property type="entry name" value="HTH_GNTR"/>
    <property type="match status" value="1"/>
</dbReference>
<accession>A0A1S8D8C4</accession>
<dbReference type="PANTHER" id="PTHR46577:SF1">
    <property type="entry name" value="HTH-TYPE TRANSCRIPTIONAL REGULATORY PROTEIN GABR"/>
    <property type="match status" value="1"/>
</dbReference>
<evidence type="ECO:0000256" key="4">
    <source>
        <dbReference type="ARBA" id="ARBA00023125"/>
    </source>
</evidence>
<dbReference type="CDD" id="cd07377">
    <property type="entry name" value="WHTH_GntR"/>
    <property type="match status" value="1"/>
</dbReference>
<dbReference type="Proteomes" id="UP000054844">
    <property type="component" value="Unassembled WGS sequence"/>
</dbReference>
<dbReference type="OrthoDB" id="9808770at2"/>
<evidence type="ECO:0000313" key="8">
    <source>
        <dbReference type="Proteomes" id="UP000054844"/>
    </source>
</evidence>
<evidence type="ECO:0000256" key="5">
    <source>
        <dbReference type="ARBA" id="ARBA00023163"/>
    </source>
</evidence>
<dbReference type="InterPro" id="IPR000524">
    <property type="entry name" value="Tscrpt_reg_HTH_GntR"/>
</dbReference>
<name>A0A1S8D8C4_9PROT</name>
<dbReference type="AlphaFoldDB" id="A0A1S8D8C4"/>
<dbReference type="SUPFAM" id="SSF46785">
    <property type="entry name" value="Winged helix' DNA-binding domain"/>
    <property type="match status" value="1"/>
</dbReference>
<keyword evidence="5" id="KW-0804">Transcription</keyword>
<evidence type="ECO:0000256" key="2">
    <source>
        <dbReference type="ARBA" id="ARBA00022898"/>
    </source>
</evidence>
<evidence type="ECO:0000256" key="1">
    <source>
        <dbReference type="ARBA" id="ARBA00005384"/>
    </source>
</evidence>
<feature type="domain" description="HTH gntR-type" evidence="6">
    <location>
        <begin position="22"/>
        <end position="90"/>
    </location>
</feature>
<evidence type="ECO:0000313" key="7">
    <source>
        <dbReference type="EMBL" id="ONH83605.1"/>
    </source>
</evidence>
<comment type="caution">
    <text evidence="7">The sequence shown here is derived from an EMBL/GenBank/DDBJ whole genome shotgun (WGS) entry which is preliminary data.</text>
</comment>
<proteinExistence type="inferred from homology"/>
<dbReference type="GO" id="GO:0003677">
    <property type="term" value="F:DNA binding"/>
    <property type="evidence" value="ECO:0007669"/>
    <property type="project" value="UniProtKB-KW"/>
</dbReference>
<dbReference type="InterPro" id="IPR036388">
    <property type="entry name" value="WH-like_DNA-bd_sf"/>
</dbReference>
<gene>
    <name evidence="7" type="ORF">APZ41_008750</name>
</gene>
<comment type="similarity">
    <text evidence="1">In the C-terminal section; belongs to the class-I pyridoxal-phosphate-dependent aminotransferase family.</text>
</comment>
<dbReference type="Pfam" id="PF00392">
    <property type="entry name" value="GntR"/>
    <property type="match status" value="1"/>
</dbReference>
<keyword evidence="3" id="KW-0805">Transcription regulation</keyword>
<protein>
    <submittedName>
        <fullName evidence="7">GntR family transcriptional regulator</fullName>
    </submittedName>
</protein>
<dbReference type="InterPro" id="IPR015424">
    <property type="entry name" value="PyrdxlP-dep_Trfase"/>
</dbReference>
<dbReference type="SMART" id="SM00345">
    <property type="entry name" value="HTH_GNTR"/>
    <property type="match status" value="1"/>
</dbReference>
<organism evidence="7 8">
    <name type="scientific">Roseomonas mucosa</name>
    <dbReference type="NCBI Taxonomy" id="207340"/>
    <lineage>
        <taxon>Bacteria</taxon>
        <taxon>Pseudomonadati</taxon>
        <taxon>Pseudomonadota</taxon>
        <taxon>Alphaproteobacteria</taxon>
        <taxon>Acetobacterales</taxon>
        <taxon>Roseomonadaceae</taxon>
        <taxon>Roseomonas</taxon>
    </lineage>
</organism>
<dbReference type="InterPro" id="IPR036390">
    <property type="entry name" value="WH_DNA-bd_sf"/>
</dbReference>
<keyword evidence="2" id="KW-0663">Pyridoxal phosphate</keyword>
<dbReference type="PANTHER" id="PTHR46577">
    <property type="entry name" value="HTH-TYPE TRANSCRIPTIONAL REGULATORY PROTEIN GABR"/>
    <property type="match status" value="1"/>
</dbReference>
<evidence type="ECO:0000259" key="6">
    <source>
        <dbReference type="PROSITE" id="PS50949"/>
    </source>
</evidence>
<dbReference type="CDD" id="cd00609">
    <property type="entry name" value="AAT_like"/>
    <property type="match status" value="1"/>
</dbReference>
<dbReference type="GO" id="GO:0030170">
    <property type="term" value="F:pyridoxal phosphate binding"/>
    <property type="evidence" value="ECO:0007669"/>
    <property type="project" value="InterPro"/>
</dbReference>
<dbReference type="Gene3D" id="1.10.10.10">
    <property type="entry name" value="Winged helix-like DNA-binding domain superfamily/Winged helix DNA-binding domain"/>
    <property type="match status" value="1"/>
</dbReference>